<organism evidence="1 2">
    <name type="scientific">Muribaculum caecicola</name>
    <dbReference type="NCBI Taxonomy" id="3038144"/>
    <lineage>
        <taxon>Bacteria</taxon>
        <taxon>Pseudomonadati</taxon>
        <taxon>Bacteroidota</taxon>
        <taxon>Bacteroidia</taxon>
        <taxon>Bacteroidales</taxon>
        <taxon>Muribaculaceae</taxon>
        <taxon>Muribaculum</taxon>
    </lineage>
</organism>
<proteinExistence type="predicted"/>
<keyword evidence="2" id="KW-1185">Reference proteome</keyword>
<protein>
    <submittedName>
        <fullName evidence="1">DUF4339 domain-containing protein</fullName>
    </submittedName>
</protein>
<reference evidence="1" key="1">
    <citation type="submission" date="2019-04" db="EMBL/GenBank/DDBJ databases">
        <title>Microbes associate with the intestines of laboratory mice.</title>
        <authorList>
            <person name="Navarre W."/>
            <person name="Wong E."/>
            <person name="Huang K.C."/>
            <person name="Tropini C."/>
            <person name="Ng K."/>
            <person name="Yu B."/>
        </authorList>
    </citation>
    <scope>NUCLEOTIDE SEQUENCE</scope>
    <source>
        <strain evidence="1">NM86_A22</strain>
    </source>
</reference>
<dbReference type="Proteomes" id="UP000305401">
    <property type="component" value="Unassembled WGS sequence"/>
</dbReference>
<comment type="caution">
    <text evidence="1">The sequence shown here is derived from an EMBL/GenBank/DDBJ whole genome shotgun (WGS) entry which is preliminary data.</text>
</comment>
<evidence type="ECO:0000313" key="2">
    <source>
        <dbReference type="Proteomes" id="UP000305401"/>
    </source>
</evidence>
<name>A0AC61S6B8_9BACT</name>
<accession>A0AC61S6B8</accession>
<sequence length="150" mass="16663">MEYWAIINNVQVGPMSPANIARMGLTPDTMVWCNGMDQWTKARYVPDFATYMPPAYAPGTEPAARQEQPSPPNYIVWSVISILLCCQVTGAIALIYSILVEYRYSNGNIDGAWSASRSAKTWNIVSIVLILIWLPLIFVTGLLNGLMSVF</sequence>
<dbReference type="EMBL" id="SSTG01000043">
    <property type="protein sequence ID" value="THG52692.1"/>
    <property type="molecule type" value="Genomic_DNA"/>
</dbReference>
<evidence type="ECO:0000313" key="1">
    <source>
        <dbReference type="EMBL" id="THG52692.1"/>
    </source>
</evidence>
<gene>
    <name evidence="1" type="ORF">E5990_05000</name>
</gene>